<sequence>MLKCLFLVGAVALIASPALADPYKDESGKGSYRVWDRREGDRYRDWRERDRDDYRRYSYRIPRGHLPPPGSCRVWFYDRPAGQQPPPTSCRQAQRLAYRYGGRVIWGGER</sequence>
<feature type="chain" id="PRO_5003534016" evidence="1">
    <location>
        <begin position="21"/>
        <end position="110"/>
    </location>
</feature>
<evidence type="ECO:0000256" key="1">
    <source>
        <dbReference type="SAM" id="SignalP"/>
    </source>
</evidence>
<dbReference type="RefSeq" id="WP_008833948.1">
    <property type="nucleotide sequence ID" value="NZ_AHAM01000020.1"/>
</dbReference>
<dbReference type="PATRIC" id="fig|1107882.3.peg.288"/>
<keyword evidence="3" id="KW-1185">Reference proteome</keyword>
<dbReference type="AlphaFoldDB" id="H0HJI6"/>
<proteinExistence type="predicted"/>
<dbReference type="Proteomes" id="UP000003250">
    <property type="component" value="Unassembled WGS sequence"/>
</dbReference>
<gene>
    <name evidence="2" type="ORF">MAXJ12_01456</name>
</gene>
<accession>H0HJI6</accession>
<reference evidence="2 3" key="1">
    <citation type="journal article" date="2012" name="J. Bacteriol.">
        <title>Draft Genome Sequence of Mesorhizobium alhagi CCNWXJ12-2T, a Novel Salt-Resistant Species Isolated from the Desert of Northwestern China.</title>
        <authorList>
            <person name="Zhou M."/>
            <person name="Chen W."/>
            <person name="Chen H."/>
            <person name="Wei G."/>
        </authorList>
    </citation>
    <scope>NUCLEOTIDE SEQUENCE [LARGE SCALE GENOMIC DNA]</scope>
    <source>
        <strain evidence="2 3">CCNWXJ12-2</strain>
    </source>
</reference>
<evidence type="ECO:0000313" key="2">
    <source>
        <dbReference type="EMBL" id="EHK59046.1"/>
    </source>
</evidence>
<name>H0HJI6_9HYPH</name>
<keyword evidence="1" id="KW-0732">Signal</keyword>
<dbReference type="EMBL" id="AHAM01000020">
    <property type="protein sequence ID" value="EHK59046.1"/>
    <property type="molecule type" value="Genomic_DNA"/>
</dbReference>
<evidence type="ECO:0000313" key="3">
    <source>
        <dbReference type="Proteomes" id="UP000003250"/>
    </source>
</evidence>
<protein>
    <submittedName>
        <fullName evidence="2">Uncharacterized protein</fullName>
    </submittedName>
</protein>
<feature type="signal peptide" evidence="1">
    <location>
        <begin position="1"/>
        <end position="20"/>
    </location>
</feature>
<dbReference type="OrthoDB" id="8283534at2"/>
<organism evidence="2 3">
    <name type="scientific">Mesorhizobium alhagi CCNWXJ12-2</name>
    <dbReference type="NCBI Taxonomy" id="1107882"/>
    <lineage>
        <taxon>Bacteria</taxon>
        <taxon>Pseudomonadati</taxon>
        <taxon>Pseudomonadota</taxon>
        <taxon>Alphaproteobacteria</taxon>
        <taxon>Hyphomicrobiales</taxon>
        <taxon>Phyllobacteriaceae</taxon>
        <taxon>Allomesorhizobium</taxon>
    </lineage>
</organism>